<name>A0A9P0DPH9_PHACE</name>
<feature type="transmembrane region" description="Helical" evidence="9">
    <location>
        <begin position="41"/>
        <end position="60"/>
    </location>
</feature>
<evidence type="ECO:0000256" key="2">
    <source>
        <dbReference type="ARBA" id="ARBA00004673"/>
    </source>
</evidence>
<dbReference type="SUPFAM" id="SSF81431">
    <property type="entry name" value="Mitochondrial cytochrome c oxidase subunit VIIIb (aka IX)"/>
    <property type="match status" value="1"/>
</dbReference>
<dbReference type="AlphaFoldDB" id="A0A9P0DPH9"/>
<dbReference type="PANTHER" id="PTHR16717">
    <property type="entry name" value="CYTOCHROME C OXIDASE POLYPEPTIDE VIII"/>
    <property type="match status" value="1"/>
</dbReference>
<comment type="similarity">
    <text evidence="3">Belongs to the cytochrome c oxidase VIII family.</text>
</comment>
<reference evidence="10" key="2">
    <citation type="submission" date="2022-10" db="EMBL/GenBank/DDBJ databases">
        <authorList>
            <consortium name="ENA_rothamsted_submissions"/>
            <consortium name="culmorum"/>
            <person name="King R."/>
        </authorList>
    </citation>
    <scope>NUCLEOTIDE SEQUENCE</scope>
</reference>
<keyword evidence="6 9" id="KW-1133">Transmembrane helix</keyword>
<dbReference type="GO" id="GO:0005743">
    <property type="term" value="C:mitochondrial inner membrane"/>
    <property type="evidence" value="ECO:0007669"/>
    <property type="project" value="UniProtKB-SubCell"/>
</dbReference>
<evidence type="ECO:0000256" key="8">
    <source>
        <dbReference type="ARBA" id="ARBA00023136"/>
    </source>
</evidence>
<keyword evidence="11" id="KW-1185">Reference proteome</keyword>
<keyword evidence="7" id="KW-0496">Mitochondrion</keyword>
<dbReference type="InterPro" id="IPR036548">
    <property type="entry name" value="Cyt_c_oxidase_su8_sf"/>
</dbReference>
<dbReference type="Pfam" id="PF02285">
    <property type="entry name" value="COX8"/>
    <property type="match status" value="1"/>
</dbReference>
<dbReference type="InterPro" id="IPR003205">
    <property type="entry name" value="Cyt_c_oxidase_su8"/>
</dbReference>
<gene>
    <name evidence="10" type="ORF">PHAECO_LOCUS8080</name>
</gene>
<evidence type="ECO:0000256" key="9">
    <source>
        <dbReference type="SAM" id="Phobius"/>
    </source>
</evidence>
<protein>
    <submittedName>
        <fullName evidence="10">Uncharacterized protein</fullName>
    </submittedName>
</protein>
<keyword evidence="8 9" id="KW-0472">Membrane</keyword>
<keyword evidence="4 9" id="KW-0812">Transmembrane</keyword>
<dbReference type="GO" id="GO:0045277">
    <property type="term" value="C:respiratory chain complex IV"/>
    <property type="evidence" value="ECO:0007669"/>
    <property type="project" value="InterPro"/>
</dbReference>
<evidence type="ECO:0000256" key="1">
    <source>
        <dbReference type="ARBA" id="ARBA00004434"/>
    </source>
</evidence>
<evidence type="ECO:0000313" key="10">
    <source>
        <dbReference type="EMBL" id="CAH1162931.1"/>
    </source>
</evidence>
<keyword evidence="5" id="KW-0999">Mitochondrion inner membrane</keyword>
<dbReference type="OrthoDB" id="6093252at2759"/>
<evidence type="ECO:0000256" key="7">
    <source>
        <dbReference type="ARBA" id="ARBA00023128"/>
    </source>
</evidence>
<evidence type="ECO:0000256" key="6">
    <source>
        <dbReference type="ARBA" id="ARBA00022989"/>
    </source>
</evidence>
<dbReference type="Proteomes" id="UP001153737">
    <property type="component" value="Chromosome 4"/>
</dbReference>
<comment type="subcellular location">
    <subcellularLocation>
        <location evidence="1">Mitochondrion inner membrane</location>
        <topology evidence="1">Single-pass membrane protein</topology>
    </subcellularLocation>
</comment>
<dbReference type="PANTHER" id="PTHR16717:SF5">
    <property type="entry name" value="CYTOCHROME C OXIDASE SUBUNIT 8, ISOFORM A"/>
    <property type="match status" value="1"/>
</dbReference>
<dbReference type="GO" id="GO:0006123">
    <property type="term" value="P:mitochondrial electron transport, cytochrome c to oxygen"/>
    <property type="evidence" value="ECO:0007669"/>
    <property type="project" value="InterPro"/>
</dbReference>
<sequence>MFAATAVKFAATARSSAVQASRNMSAVSGPPQVKVSTLEQVVHGVALTVGILAVPMWVLVNIKHYRGVAE</sequence>
<dbReference type="EMBL" id="OU896710">
    <property type="protein sequence ID" value="CAH1162931.1"/>
    <property type="molecule type" value="Genomic_DNA"/>
</dbReference>
<reference evidence="10" key="1">
    <citation type="submission" date="2022-01" db="EMBL/GenBank/DDBJ databases">
        <authorList>
            <person name="King R."/>
        </authorList>
    </citation>
    <scope>NUCLEOTIDE SEQUENCE</scope>
</reference>
<evidence type="ECO:0000313" key="11">
    <source>
        <dbReference type="Proteomes" id="UP001153737"/>
    </source>
</evidence>
<evidence type="ECO:0000256" key="3">
    <source>
        <dbReference type="ARBA" id="ARBA00010117"/>
    </source>
</evidence>
<comment type="pathway">
    <text evidence="2">Energy metabolism; oxidative phosphorylation.</text>
</comment>
<evidence type="ECO:0000256" key="4">
    <source>
        <dbReference type="ARBA" id="ARBA00022692"/>
    </source>
</evidence>
<organism evidence="10 11">
    <name type="scientific">Phaedon cochleariae</name>
    <name type="common">Mustard beetle</name>
    <dbReference type="NCBI Taxonomy" id="80249"/>
    <lineage>
        <taxon>Eukaryota</taxon>
        <taxon>Metazoa</taxon>
        <taxon>Ecdysozoa</taxon>
        <taxon>Arthropoda</taxon>
        <taxon>Hexapoda</taxon>
        <taxon>Insecta</taxon>
        <taxon>Pterygota</taxon>
        <taxon>Neoptera</taxon>
        <taxon>Endopterygota</taxon>
        <taxon>Coleoptera</taxon>
        <taxon>Polyphaga</taxon>
        <taxon>Cucujiformia</taxon>
        <taxon>Chrysomeloidea</taxon>
        <taxon>Chrysomelidae</taxon>
        <taxon>Chrysomelinae</taxon>
        <taxon>Chrysomelini</taxon>
        <taxon>Phaedon</taxon>
    </lineage>
</organism>
<evidence type="ECO:0000256" key="5">
    <source>
        <dbReference type="ARBA" id="ARBA00022792"/>
    </source>
</evidence>
<dbReference type="Gene3D" id="4.10.81.10">
    <property type="entry name" value="Cytochrome c oxidase, subunit 8"/>
    <property type="match status" value="1"/>
</dbReference>
<accession>A0A9P0DPH9</accession>
<proteinExistence type="inferred from homology"/>